<keyword evidence="1" id="KW-0812">Transmembrane</keyword>
<evidence type="ECO:0000256" key="1">
    <source>
        <dbReference type="SAM" id="Phobius"/>
    </source>
</evidence>
<dbReference type="Proteomes" id="UP001595616">
    <property type="component" value="Unassembled WGS sequence"/>
</dbReference>
<name>A0ABV7Z326_9BACT</name>
<gene>
    <name evidence="2" type="ORF">ACFOOI_19345</name>
</gene>
<accession>A0ABV7Z326</accession>
<keyword evidence="1" id="KW-0472">Membrane</keyword>
<comment type="caution">
    <text evidence="2">The sequence shown here is derived from an EMBL/GenBank/DDBJ whole genome shotgun (WGS) entry which is preliminary data.</text>
</comment>
<keyword evidence="1" id="KW-1133">Transmembrane helix</keyword>
<dbReference type="RefSeq" id="WP_379839733.1">
    <property type="nucleotide sequence ID" value="NZ_JBHRYQ010000001.1"/>
</dbReference>
<proteinExistence type="predicted"/>
<organism evidence="2 3">
    <name type="scientific">Lacihabitans lacunae</name>
    <dbReference type="NCBI Taxonomy" id="1028214"/>
    <lineage>
        <taxon>Bacteria</taxon>
        <taxon>Pseudomonadati</taxon>
        <taxon>Bacteroidota</taxon>
        <taxon>Cytophagia</taxon>
        <taxon>Cytophagales</taxon>
        <taxon>Leadbetterellaceae</taxon>
        <taxon>Lacihabitans</taxon>
    </lineage>
</organism>
<evidence type="ECO:0000313" key="2">
    <source>
        <dbReference type="EMBL" id="MFC3812828.1"/>
    </source>
</evidence>
<evidence type="ECO:0000313" key="3">
    <source>
        <dbReference type="Proteomes" id="UP001595616"/>
    </source>
</evidence>
<protein>
    <submittedName>
        <fullName evidence="2">Uncharacterized protein</fullName>
    </submittedName>
</protein>
<dbReference type="EMBL" id="JBHRYQ010000001">
    <property type="protein sequence ID" value="MFC3812828.1"/>
    <property type="molecule type" value="Genomic_DNA"/>
</dbReference>
<keyword evidence="3" id="KW-1185">Reference proteome</keyword>
<sequence>MENKNLKNEYKNVLNVGLPFLVILVILFIYFENKLEKCYRISICRVIGFESDFEGGSSPLFAYEYNSVMYKNGGAGDMSNINQLNSRYFIKVSCGNPKIVKIIRDVHVPDTLKFIPTNGWVEIPYGLDNVSMK</sequence>
<reference evidence="3" key="1">
    <citation type="journal article" date="2019" name="Int. J. Syst. Evol. Microbiol.">
        <title>The Global Catalogue of Microorganisms (GCM) 10K type strain sequencing project: providing services to taxonomists for standard genome sequencing and annotation.</title>
        <authorList>
            <consortium name="The Broad Institute Genomics Platform"/>
            <consortium name="The Broad Institute Genome Sequencing Center for Infectious Disease"/>
            <person name="Wu L."/>
            <person name="Ma J."/>
        </authorList>
    </citation>
    <scope>NUCLEOTIDE SEQUENCE [LARGE SCALE GENOMIC DNA]</scope>
    <source>
        <strain evidence="3">CECT 7956</strain>
    </source>
</reference>
<feature type="transmembrane region" description="Helical" evidence="1">
    <location>
        <begin position="12"/>
        <end position="31"/>
    </location>
</feature>